<dbReference type="HOGENOM" id="CLU_060471_3_0_11"/>
<evidence type="ECO:0000313" key="7">
    <source>
        <dbReference type="Proteomes" id="UP000009888"/>
    </source>
</evidence>
<proteinExistence type="inferred from homology"/>
<dbReference type="EMBL" id="AGWL01000001">
    <property type="protein sequence ID" value="EKU95915.1"/>
    <property type="molecule type" value="Genomic_DNA"/>
</dbReference>
<evidence type="ECO:0000256" key="4">
    <source>
        <dbReference type="ARBA" id="ARBA00023204"/>
    </source>
</evidence>
<dbReference type="STRING" id="202789.GCA_001457435_00067"/>
<dbReference type="InterPro" id="IPR003180">
    <property type="entry name" value="MPG"/>
</dbReference>
<evidence type="ECO:0000256" key="5">
    <source>
        <dbReference type="HAMAP-Rule" id="MF_00527"/>
    </source>
</evidence>
<dbReference type="Proteomes" id="UP000009888">
    <property type="component" value="Unassembled WGS sequence"/>
</dbReference>
<protein>
    <recommendedName>
        <fullName evidence="5">Putative 3-methyladenine DNA glycosylase</fullName>
        <ecNumber evidence="5">3.2.2.-</ecNumber>
    </recommendedName>
</protein>
<keyword evidence="3 5" id="KW-0378">Hydrolase</keyword>
<dbReference type="PATRIC" id="fig|883066.3.peg.2"/>
<dbReference type="AlphaFoldDB" id="K9F3A9"/>
<gene>
    <name evidence="6" type="ORF">HMPREF9233_00003</name>
</gene>
<organism evidence="6 7">
    <name type="scientific">Actinobaculum massiliense ACS-171-V-Col2</name>
    <dbReference type="NCBI Taxonomy" id="883066"/>
    <lineage>
        <taxon>Bacteria</taxon>
        <taxon>Bacillati</taxon>
        <taxon>Actinomycetota</taxon>
        <taxon>Actinomycetes</taxon>
        <taxon>Actinomycetales</taxon>
        <taxon>Actinomycetaceae</taxon>
        <taxon>Actinobaculum</taxon>
    </lineage>
</organism>
<dbReference type="PANTHER" id="PTHR10429:SF0">
    <property type="entry name" value="DNA-3-METHYLADENINE GLYCOSYLASE"/>
    <property type="match status" value="1"/>
</dbReference>
<dbReference type="CDD" id="cd00540">
    <property type="entry name" value="AAG"/>
    <property type="match status" value="1"/>
</dbReference>
<dbReference type="NCBIfam" id="NF002003">
    <property type="entry name" value="PRK00802.1-3"/>
    <property type="match status" value="1"/>
</dbReference>
<dbReference type="Pfam" id="PF02245">
    <property type="entry name" value="Pur_DNA_glyco"/>
    <property type="match status" value="1"/>
</dbReference>
<evidence type="ECO:0000256" key="2">
    <source>
        <dbReference type="ARBA" id="ARBA00022763"/>
    </source>
</evidence>
<dbReference type="GO" id="GO:0003677">
    <property type="term" value="F:DNA binding"/>
    <property type="evidence" value="ECO:0007669"/>
    <property type="project" value="InterPro"/>
</dbReference>
<dbReference type="InterPro" id="IPR011034">
    <property type="entry name" value="Formyl_transferase-like_C_sf"/>
</dbReference>
<dbReference type="GO" id="GO:0006284">
    <property type="term" value="P:base-excision repair"/>
    <property type="evidence" value="ECO:0007669"/>
    <property type="project" value="InterPro"/>
</dbReference>
<evidence type="ECO:0000256" key="3">
    <source>
        <dbReference type="ARBA" id="ARBA00022801"/>
    </source>
</evidence>
<comment type="similarity">
    <text evidence="1 5">Belongs to the DNA glycosylase MPG family.</text>
</comment>
<sequence>MRSNNVNSVRGGSPAPEPAFPPRAFLDFAADARLVAPRLLGCEIQCNGVRIRITETEAYLGEGEDPGSHAFGGKRRANAAMFGPPGALYVYFTYGMHHCVNIVTGPEGQAGAVLLRGGEVVAGAEIASERRPAAQRPRDLARGPANLARALNLTRADNGRPVILLGVDSPPEASDGVVVALKKTTTTYRTSGRTGISNEGGDAQRYPYRYYLDDPTVSAYRPGKPRRRQERG</sequence>
<dbReference type="RefSeq" id="WP_007000221.1">
    <property type="nucleotide sequence ID" value="NZ_JH992955.1"/>
</dbReference>
<name>K9F3A9_9ACTO</name>
<dbReference type="GO" id="GO:0003905">
    <property type="term" value="F:alkylbase DNA N-glycosylase activity"/>
    <property type="evidence" value="ECO:0007669"/>
    <property type="project" value="InterPro"/>
</dbReference>
<keyword evidence="2 5" id="KW-0227">DNA damage</keyword>
<dbReference type="SUPFAM" id="SSF50486">
    <property type="entry name" value="FMT C-terminal domain-like"/>
    <property type="match status" value="1"/>
</dbReference>
<accession>K9F3A9</accession>
<dbReference type="NCBIfam" id="TIGR00567">
    <property type="entry name" value="3mg"/>
    <property type="match status" value="1"/>
</dbReference>
<keyword evidence="7" id="KW-1185">Reference proteome</keyword>
<dbReference type="EC" id="3.2.2.-" evidence="5"/>
<comment type="caution">
    <text evidence="6">The sequence shown here is derived from an EMBL/GenBank/DDBJ whole genome shotgun (WGS) entry which is preliminary data.</text>
</comment>
<reference evidence="6 7" key="1">
    <citation type="submission" date="2012-09" db="EMBL/GenBank/DDBJ databases">
        <title>The Genome Sequence of Actinobaculum massiliae ACS-171-V-COL2.</title>
        <authorList>
            <consortium name="The Broad Institute Genome Sequencing Platform"/>
            <person name="Earl A."/>
            <person name="Ward D."/>
            <person name="Feldgarden M."/>
            <person name="Gevers D."/>
            <person name="Saerens B."/>
            <person name="Vaneechoutte M."/>
            <person name="Walker B."/>
            <person name="Young S.K."/>
            <person name="Zeng Q."/>
            <person name="Gargeya S."/>
            <person name="Fitzgerald M."/>
            <person name="Haas B."/>
            <person name="Abouelleil A."/>
            <person name="Alvarado L."/>
            <person name="Arachchi H.M."/>
            <person name="Berlin A."/>
            <person name="Chapman S.B."/>
            <person name="Goldberg J."/>
            <person name="Griggs A."/>
            <person name="Gujja S."/>
            <person name="Hansen M."/>
            <person name="Howarth C."/>
            <person name="Imamovic A."/>
            <person name="Larimer J."/>
            <person name="McCowen C."/>
            <person name="Montmayeur A."/>
            <person name="Murphy C."/>
            <person name="Neiman D."/>
            <person name="Pearson M."/>
            <person name="Priest M."/>
            <person name="Roberts A."/>
            <person name="Saif S."/>
            <person name="Shea T."/>
            <person name="Sisk P."/>
            <person name="Sykes S."/>
            <person name="Wortman J."/>
            <person name="Nusbaum C."/>
            <person name="Birren B."/>
        </authorList>
    </citation>
    <scope>NUCLEOTIDE SEQUENCE [LARGE SCALE GENOMIC DNA]</scope>
    <source>
        <strain evidence="7">ACS-171-V-Col2</strain>
    </source>
</reference>
<dbReference type="eggNOG" id="COG2094">
    <property type="taxonomic scope" value="Bacteria"/>
</dbReference>
<dbReference type="Gene3D" id="3.10.300.10">
    <property type="entry name" value="Methylpurine-DNA glycosylase (MPG)"/>
    <property type="match status" value="1"/>
</dbReference>
<dbReference type="PANTHER" id="PTHR10429">
    <property type="entry name" value="DNA-3-METHYLADENINE GLYCOSYLASE"/>
    <property type="match status" value="1"/>
</dbReference>
<evidence type="ECO:0000256" key="1">
    <source>
        <dbReference type="ARBA" id="ARBA00009232"/>
    </source>
</evidence>
<evidence type="ECO:0000313" key="6">
    <source>
        <dbReference type="EMBL" id="EKU95915.1"/>
    </source>
</evidence>
<keyword evidence="4 5" id="KW-0234">DNA repair</keyword>
<dbReference type="HAMAP" id="MF_00527">
    <property type="entry name" value="3MGH"/>
    <property type="match status" value="1"/>
</dbReference>
<dbReference type="InterPro" id="IPR036995">
    <property type="entry name" value="MPG_sf"/>
</dbReference>